<evidence type="ECO:0000256" key="3">
    <source>
        <dbReference type="ARBA" id="ARBA00022692"/>
    </source>
</evidence>
<dbReference type="EMBL" id="FNXF01000006">
    <property type="protein sequence ID" value="SEH89575.1"/>
    <property type="molecule type" value="Genomic_DNA"/>
</dbReference>
<evidence type="ECO:0000259" key="9">
    <source>
        <dbReference type="Pfam" id="PF00361"/>
    </source>
</evidence>
<sequence>MIDLSNWLWPGAGLGLGDEFTRPWWYFSLLLWLLVGGFSLLSQRHDPRAGRYWLFFVLCFAGNMLLIAALDAVSFYLGFSLLSLSAYGLVIHSGTAKARRAGRLYLQLAVLGEILLFCGLLLRASAAGGRFDWHSWQAVPLEPLSLTLLLLGLGLKAGFCPLHWWLPQAHPVAPAPASALLSGVMIKAGLLGMLMFLPATDALMQQWAPVLLVTGLISAFYGVLAGLLYTQPKVILAYSSVSQMGYLLLLFALLSLTGVAALPVLLAYVVHHGMAKSSLFLYAGMAGEAAGRIWRQALFWLAALSMMALPLSSGALVKTGLKTQLAAANLPAWLDIGVLSLLLTAGAVLTALLLLHLAAQLRAANNKQSNHTVKASAANSAGRWALLMALVSALWVLPWFIVQQWQLAWPTLAQHTGLIWPLLLALLLRWLWYKFSRQLPAHWYNRNAPALYYSLKLKRLYQPVSQPQRHWPTITLRPLERRINRALALPVVPFTALVCCVLFGVLLLTW</sequence>
<keyword evidence="5" id="KW-0560">Oxidoreductase</keyword>
<dbReference type="GO" id="GO:0016491">
    <property type="term" value="F:oxidoreductase activity"/>
    <property type="evidence" value="ECO:0007669"/>
    <property type="project" value="UniProtKB-KW"/>
</dbReference>
<dbReference type="GO" id="GO:0042773">
    <property type="term" value="P:ATP synthesis coupled electron transport"/>
    <property type="evidence" value="ECO:0007669"/>
    <property type="project" value="InterPro"/>
</dbReference>
<organism evidence="10 11">
    <name type="scientific">Rheinheimera pacifica</name>
    <dbReference type="NCBI Taxonomy" id="173990"/>
    <lineage>
        <taxon>Bacteria</taxon>
        <taxon>Pseudomonadati</taxon>
        <taxon>Pseudomonadota</taxon>
        <taxon>Gammaproteobacteria</taxon>
        <taxon>Chromatiales</taxon>
        <taxon>Chromatiaceae</taxon>
        <taxon>Rheinheimera</taxon>
    </lineage>
</organism>
<dbReference type="GO" id="GO:0008137">
    <property type="term" value="F:NADH dehydrogenase (ubiquinone) activity"/>
    <property type="evidence" value="ECO:0007669"/>
    <property type="project" value="InterPro"/>
</dbReference>
<reference evidence="11" key="1">
    <citation type="submission" date="2016-10" db="EMBL/GenBank/DDBJ databases">
        <authorList>
            <person name="Varghese N."/>
            <person name="Submissions S."/>
        </authorList>
    </citation>
    <scope>NUCLEOTIDE SEQUENCE [LARGE SCALE GENOMIC DNA]</scope>
    <source>
        <strain evidence="11">DSM 17616</strain>
    </source>
</reference>
<keyword evidence="10" id="KW-0456">Lyase</keyword>
<keyword evidence="3 7" id="KW-0812">Transmembrane</keyword>
<feature type="transmembrane region" description="Helical" evidence="8">
    <location>
        <begin position="104"/>
        <end position="124"/>
    </location>
</feature>
<feature type="domain" description="NADH:quinone oxidoreductase/Mrp antiporter transmembrane" evidence="9">
    <location>
        <begin position="70"/>
        <end position="306"/>
    </location>
</feature>
<dbReference type="GO" id="GO:0005886">
    <property type="term" value="C:plasma membrane"/>
    <property type="evidence" value="ECO:0007669"/>
    <property type="project" value="UniProtKB-SubCell"/>
</dbReference>
<feature type="transmembrane region" description="Helical" evidence="8">
    <location>
        <begin position="209"/>
        <end position="229"/>
    </location>
</feature>
<dbReference type="InterPro" id="IPR052175">
    <property type="entry name" value="ComplexI-like_HydComp"/>
</dbReference>
<feature type="transmembrane region" description="Helical" evidence="8">
    <location>
        <begin position="336"/>
        <end position="359"/>
    </location>
</feature>
<feature type="transmembrane region" description="Helical" evidence="8">
    <location>
        <begin position="75"/>
        <end position="92"/>
    </location>
</feature>
<feature type="transmembrane region" description="Helical" evidence="8">
    <location>
        <begin position="178"/>
        <end position="197"/>
    </location>
</feature>
<feature type="transmembrane region" description="Helical" evidence="8">
    <location>
        <begin position="486"/>
        <end position="508"/>
    </location>
</feature>
<dbReference type="InterPro" id="IPR001750">
    <property type="entry name" value="ND/Mrp_TM"/>
</dbReference>
<dbReference type="PANTHER" id="PTHR42682">
    <property type="entry name" value="HYDROGENASE-4 COMPONENT F"/>
    <property type="match status" value="1"/>
</dbReference>
<feature type="transmembrane region" description="Helical" evidence="8">
    <location>
        <begin position="24"/>
        <end position="41"/>
    </location>
</feature>
<keyword evidence="6 8" id="KW-0472">Membrane</keyword>
<feature type="transmembrane region" description="Helical" evidence="8">
    <location>
        <begin position="236"/>
        <end position="259"/>
    </location>
</feature>
<dbReference type="InterPro" id="IPR003918">
    <property type="entry name" value="NADH_UbQ_OxRdtase"/>
</dbReference>
<dbReference type="GO" id="GO:0016829">
    <property type="term" value="F:lyase activity"/>
    <property type="evidence" value="ECO:0007669"/>
    <property type="project" value="UniProtKB-KW"/>
</dbReference>
<dbReference type="RefSeq" id="WP_092792924.1">
    <property type="nucleotide sequence ID" value="NZ_FNXF01000006.1"/>
</dbReference>
<feature type="transmembrane region" description="Helical" evidence="8">
    <location>
        <begin position="53"/>
        <end position="69"/>
    </location>
</feature>
<keyword evidence="2" id="KW-1003">Cell membrane</keyword>
<evidence type="ECO:0000313" key="11">
    <source>
        <dbReference type="Proteomes" id="UP000199371"/>
    </source>
</evidence>
<gene>
    <name evidence="10" type="ORF">SAMN05660691_02025</name>
</gene>
<name>A0A1H6LLY2_9GAMM</name>
<dbReference type="STRING" id="173990.SAMN05660691_02025"/>
<dbReference type="Pfam" id="PF00361">
    <property type="entry name" value="Proton_antipo_M"/>
    <property type="match status" value="1"/>
</dbReference>
<accession>A0A1H6LLY2</accession>
<evidence type="ECO:0000313" key="10">
    <source>
        <dbReference type="EMBL" id="SEH89575.1"/>
    </source>
</evidence>
<evidence type="ECO:0000256" key="4">
    <source>
        <dbReference type="ARBA" id="ARBA00022989"/>
    </source>
</evidence>
<feature type="transmembrane region" description="Helical" evidence="8">
    <location>
        <begin position="297"/>
        <end position="316"/>
    </location>
</feature>
<dbReference type="PANTHER" id="PTHR42682:SF4">
    <property type="entry name" value="NADH-UBIQUINONE_PLASTOQUINONE"/>
    <property type="match status" value="1"/>
</dbReference>
<evidence type="ECO:0000256" key="7">
    <source>
        <dbReference type="RuleBase" id="RU000320"/>
    </source>
</evidence>
<dbReference type="Proteomes" id="UP000199371">
    <property type="component" value="Unassembled WGS sequence"/>
</dbReference>
<keyword evidence="4 8" id="KW-1133">Transmembrane helix</keyword>
<dbReference type="PRINTS" id="PR01437">
    <property type="entry name" value="NUOXDRDTASE4"/>
</dbReference>
<evidence type="ECO:0000256" key="5">
    <source>
        <dbReference type="ARBA" id="ARBA00023002"/>
    </source>
</evidence>
<protein>
    <submittedName>
        <fullName evidence="10">Formate hydrogenlyase subunit 3/Multisubunit Na+/H+ antiporter, MnhD subunit</fullName>
    </submittedName>
</protein>
<evidence type="ECO:0000256" key="1">
    <source>
        <dbReference type="ARBA" id="ARBA00004651"/>
    </source>
</evidence>
<dbReference type="AlphaFoldDB" id="A0A1H6LLY2"/>
<comment type="subcellular location">
    <subcellularLocation>
        <location evidence="1">Cell membrane</location>
        <topology evidence="1">Multi-pass membrane protein</topology>
    </subcellularLocation>
    <subcellularLocation>
        <location evidence="7">Membrane</location>
        <topology evidence="7">Multi-pass membrane protein</topology>
    </subcellularLocation>
</comment>
<keyword evidence="11" id="KW-1185">Reference proteome</keyword>
<proteinExistence type="predicted"/>
<feature type="transmembrane region" description="Helical" evidence="8">
    <location>
        <begin position="413"/>
        <end position="432"/>
    </location>
</feature>
<feature type="transmembrane region" description="Helical" evidence="8">
    <location>
        <begin position="380"/>
        <end position="401"/>
    </location>
</feature>
<dbReference type="OrthoDB" id="9768329at2"/>
<evidence type="ECO:0000256" key="2">
    <source>
        <dbReference type="ARBA" id="ARBA00022475"/>
    </source>
</evidence>
<evidence type="ECO:0000256" key="8">
    <source>
        <dbReference type="SAM" id="Phobius"/>
    </source>
</evidence>
<evidence type="ECO:0000256" key="6">
    <source>
        <dbReference type="ARBA" id="ARBA00023136"/>
    </source>
</evidence>